<dbReference type="InterPro" id="IPR027417">
    <property type="entry name" value="P-loop_NTPase"/>
</dbReference>
<reference evidence="1 2" key="1">
    <citation type="submission" date="2020-12" db="EMBL/GenBank/DDBJ databases">
        <authorList>
            <person name="Shan Y."/>
        </authorList>
    </citation>
    <scope>NUCLEOTIDE SEQUENCE [LARGE SCALE GENOMIC DNA]</scope>
    <source>
        <strain evidence="2">csc3.9</strain>
    </source>
</reference>
<dbReference type="Proteomes" id="UP000596063">
    <property type="component" value="Chromosome"/>
</dbReference>
<dbReference type="AlphaFoldDB" id="A0A7T4URN6"/>
<proteinExistence type="predicted"/>
<accession>A0A7T4URN6</accession>
<keyword evidence="2" id="KW-1185">Reference proteome</keyword>
<dbReference type="Pfam" id="PF13469">
    <property type="entry name" value="Sulfotransfer_3"/>
    <property type="match status" value="1"/>
</dbReference>
<evidence type="ECO:0000313" key="1">
    <source>
        <dbReference type="EMBL" id="QQD19433.1"/>
    </source>
</evidence>
<dbReference type="SUPFAM" id="SSF52540">
    <property type="entry name" value="P-loop containing nucleoside triphosphate hydrolases"/>
    <property type="match status" value="1"/>
</dbReference>
<name>A0A7T4URN6_9GAMM</name>
<dbReference type="EMBL" id="CP066167">
    <property type="protein sequence ID" value="QQD19433.1"/>
    <property type="molecule type" value="Genomic_DNA"/>
</dbReference>
<keyword evidence="1" id="KW-0808">Transferase</keyword>
<protein>
    <submittedName>
        <fullName evidence="1">Sulfotransferase</fullName>
    </submittedName>
</protein>
<gene>
    <name evidence="1" type="ORF">I6N98_06170</name>
</gene>
<sequence>MLVELFEELGGFFGAKYGVNKEAFEFLRFHEEILRNMGGAWDEVSPLLNDKIYDAAISEQICAHIKSYSRRKAIKEYERLGMSKLFWGWKDPRNCLFVNFWLQAYPQAKVIFIYRNPLDVAKSLKVRSDKGVLSGEWIEGVPLKTKLRDSLRENRSYPLQSIRCRDLGSALQLWEDYNILALKNLDGVDYLSVRYEDLLSNPLNILSDIESYLFRDRNMIPQFKKIGEKINSSRAYACSVDEFSEENLNWLKKSEILRKFGYEGLVE</sequence>
<dbReference type="KEGG" id="snan:I6N98_06170"/>
<evidence type="ECO:0000313" key="2">
    <source>
        <dbReference type="Proteomes" id="UP000596063"/>
    </source>
</evidence>
<dbReference type="Gene3D" id="3.40.50.300">
    <property type="entry name" value="P-loop containing nucleotide triphosphate hydrolases"/>
    <property type="match status" value="1"/>
</dbReference>
<organism evidence="1 2">
    <name type="scientific">Spongiibacter nanhainus</name>
    <dbReference type="NCBI Taxonomy" id="2794344"/>
    <lineage>
        <taxon>Bacteria</taxon>
        <taxon>Pseudomonadati</taxon>
        <taxon>Pseudomonadota</taxon>
        <taxon>Gammaproteobacteria</taxon>
        <taxon>Cellvibrionales</taxon>
        <taxon>Spongiibacteraceae</taxon>
        <taxon>Spongiibacter</taxon>
    </lineage>
</organism>
<dbReference type="GO" id="GO:0016740">
    <property type="term" value="F:transferase activity"/>
    <property type="evidence" value="ECO:0007669"/>
    <property type="project" value="UniProtKB-KW"/>
</dbReference>